<dbReference type="AlphaFoldDB" id="A0A1V9YTZ4"/>
<accession>A0A1V9YTZ4</accession>
<dbReference type="OrthoDB" id="79072at2759"/>
<evidence type="ECO:0000313" key="3">
    <source>
        <dbReference type="Proteomes" id="UP000243579"/>
    </source>
</evidence>
<evidence type="ECO:0000313" key="2">
    <source>
        <dbReference type="EMBL" id="OQR89245.1"/>
    </source>
</evidence>
<dbReference type="EMBL" id="JNBR01000878">
    <property type="protein sequence ID" value="OQR89245.1"/>
    <property type="molecule type" value="Genomic_DNA"/>
</dbReference>
<feature type="compositionally biased region" description="Acidic residues" evidence="1">
    <location>
        <begin position="108"/>
        <end position="117"/>
    </location>
</feature>
<name>A0A1V9YTZ4_ACHHY</name>
<gene>
    <name evidence="2" type="ORF">ACHHYP_06395</name>
</gene>
<evidence type="ECO:0000256" key="1">
    <source>
        <dbReference type="SAM" id="MobiDB-lite"/>
    </source>
</evidence>
<keyword evidence="3" id="KW-1185">Reference proteome</keyword>
<reference evidence="2 3" key="1">
    <citation type="journal article" date="2014" name="Genome Biol. Evol.">
        <title>The secreted proteins of Achlya hypogyna and Thraustotheca clavata identify the ancestral oomycete secretome and reveal gene acquisitions by horizontal gene transfer.</title>
        <authorList>
            <person name="Misner I."/>
            <person name="Blouin N."/>
            <person name="Leonard G."/>
            <person name="Richards T.A."/>
            <person name="Lane C.E."/>
        </authorList>
    </citation>
    <scope>NUCLEOTIDE SEQUENCE [LARGE SCALE GENOMIC DNA]</scope>
    <source>
        <strain evidence="2 3">ATCC 48635</strain>
    </source>
</reference>
<dbReference type="Proteomes" id="UP000243579">
    <property type="component" value="Unassembled WGS sequence"/>
</dbReference>
<organism evidence="2 3">
    <name type="scientific">Achlya hypogyna</name>
    <name type="common">Oomycete</name>
    <name type="synonym">Protoachlya hypogyna</name>
    <dbReference type="NCBI Taxonomy" id="1202772"/>
    <lineage>
        <taxon>Eukaryota</taxon>
        <taxon>Sar</taxon>
        <taxon>Stramenopiles</taxon>
        <taxon>Oomycota</taxon>
        <taxon>Saprolegniomycetes</taxon>
        <taxon>Saprolegniales</taxon>
        <taxon>Achlyaceae</taxon>
        <taxon>Achlya</taxon>
    </lineage>
</organism>
<feature type="region of interest" description="Disordered" evidence="1">
    <location>
        <begin position="1"/>
        <end position="24"/>
    </location>
</feature>
<feature type="region of interest" description="Disordered" evidence="1">
    <location>
        <begin position="98"/>
        <end position="134"/>
    </location>
</feature>
<proteinExistence type="predicted"/>
<comment type="caution">
    <text evidence="2">The sequence shown here is derived from an EMBL/GenBank/DDBJ whole genome shotgun (WGS) entry which is preliminary data.</text>
</comment>
<protein>
    <submittedName>
        <fullName evidence="2">Uncharacterized protein</fullName>
    </submittedName>
</protein>
<sequence>MDDEEKYMAGTRHGTHDAPKRRKAPPCLVSKESLILGVGVGFFVRDSLHPGDVVAMPVKPTVQPVRLNLPPQVEVRESLIAGVGLGLFACDDLKPGDIVQVPSSSPESSDEGSDDMGLDAPKDPLPAPESPVTQPIDVQPTASISSPVCNPPVVNERILFTLDDVEQRAKYGLSMISVRESLIAGVGFGAFATEDFVPGDVLGALDDPSSPHARTESWDMIEDQPPFADMFSQEPVPADVPVLGDWTNVGTIEAMATELHTMSLETDVPMSGWLHLRKKALLLLLENVDDDTVLHIPTSLDSLARRLDR</sequence>